<dbReference type="Pfam" id="PF23936">
    <property type="entry name" value="HB_ELP1"/>
    <property type="match status" value="1"/>
</dbReference>
<comment type="function">
    <text evidence="5">Component of the elongator complex which is required for multiple tRNA modifications, including mcm5U (5-methoxycarbonylmethyl uridine), mcm5s2U (5-methoxycarbonylmethyl-2-thiouridine), and ncm5U (5-carbamoylmethyl uridine). The elongator complex catalyzes formation of carboxymethyluridine in the wobble base at position 34 in tRNAs.</text>
</comment>
<dbReference type="InterPro" id="IPR006849">
    <property type="entry name" value="Elp1"/>
</dbReference>
<dbReference type="Proteomes" id="UP001275084">
    <property type="component" value="Unassembled WGS sequence"/>
</dbReference>
<feature type="domain" description="ELP1 N-terminal second beta-propeller" evidence="8">
    <location>
        <begin position="407"/>
        <end position="669"/>
    </location>
</feature>
<dbReference type="PIRSF" id="PIRSF017233">
    <property type="entry name" value="IKAP"/>
    <property type="match status" value="1"/>
</dbReference>
<evidence type="ECO:0000259" key="10">
    <source>
        <dbReference type="Pfam" id="PF23925"/>
    </source>
</evidence>
<gene>
    <name evidence="12" type="ORF">B0T25DRAFT_555027</name>
</gene>
<evidence type="ECO:0000256" key="3">
    <source>
        <dbReference type="ARBA" id="ARBA00022490"/>
    </source>
</evidence>
<reference evidence="12" key="1">
    <citation type="journal article" date="2023" name="Mol. Phylogenet. Evol.">
        <title>Genome-scale phylogeny and comparative genomics of the fungal order Sordariales.</title>
        <authorList>
            <person name="Hensen N."/>
            <person name="Bonometti L."/>
            <person name="Westerberg I."/>
            <person name="Brannstrom I.O."/>
            <person name="Guillou S."/>
            <person name="Cros-Aarteil S."/>
            <person name="Calhoun S."/>
            <person name="Haridas S."/>
            <person name="Kuo A."/>
            <person name="Mondo S."/>
            <person name="Pangilinan J."/>
            <person name="Riley R."/>
            <person name="LaButti K."/>
            <person name="Andreopoulos B."/>
            <person name="Lipzen A."/>
            <person name="Chen C."/>
            <person name="Yan M."/>
            <person name="Daum C."/>
            <person name="Ng V."/>
            <person name="Clum A."/>
            <person name="Steindorff A."/>
            <person name="Ohm R.A."/>
            <person name="Martin F."/>
            <person name="Silar P."/>
            <person name="Natvig D.O."/>
            <person name="Lalanne C."/>
            <person name="Gautier V."/>
            <person name="Ament-Velasquez S.L."/>
            <person name="Kruys A."/>
            <person name="Hutchinson M.I."/>
            <person name="Powell A.J."/>
            <person name="Barry K."/>
            <person name="Miller A.N."/>
            <person name="Grigoriev I.V."/>
            <person name="Debuchy R."/>
            <person name="Gladieux P."/>
            <person name="Hiltunen Thoren M."/>
            <person name="Johannesson H."/>
        </authorList>
    </citation>
    <scope>NUCLEOTIDE SEQUENCE</scope>
    <source>
        <strain evidence="12">CBS 955.72</strain>
    </source>
</reference>
<evidence type="ECO:0000256" key="4">
    <source>
        <dbReference type="ARBA" id="ARBA00022694"/>
    </source>
</evidence>
<dbReference type="Pfam" id="PF23878">
    <property type="entry name" value="TPR_ELP1"/>
    <property type="match status" value="1"/>
</dbReference>
<dbReference type="Pfam" id="PF23925">
    <property type="entry name" value="A-sol_ELP1"/>
    <property type="match status" value="1"/>
</dbReference>
<evidence type="ECO:0000259" key="9">
    <source>
        <dbReference type="Pfam" id="PF23878"/>
    </source>
</evidence>
<comment type="caution">
    <text evidence="12">The sequence shown here is derived from an EMBL/GenBank/DDBJ whole genome shotgun (WGS) entry which is preliminary data.</text>
</comment>
<keyword evidence="13" id="KW-1185">Reference proteome</keyword>
<feature type="domain" description="ELP1 first N-terminal beta-propeller" evidence="7">
    <location>
        <begin position="1"/>
        <end position="368"/>
    </location>
</feature>
<evidence type="ECO:0000259" key="8">
    <source>
        <dbReference type="Pfam" id="PF23797"/>
    </source>
</evidence>
<comment type="pathway">
    <text evidence="1">tRNA modification; 5-methoxycarbonylmethyl-2-thiouridine-tRNA biosynthesis.</text>
</comment>
<dbReference type="PANTHER" id="PTHR12747">
    <property type="entry name" value="ELONGATOR COMPLEX PROTEIN 1"/>
    <property type="match status" value="1"/>
</dbReference>
<evidence type="ECO:0000313" key="12">
    <source>
        <dbReference type="EMBL" id="KAK3343727.1"/>
    </source>
</evidence>
<dbReference type="InterPro" id="IPR056164">
    <property type="entry name" value="Beta-prop_ELP1_1st"/>
</dbReference>
<reference evidence="12" key="2">
    <citation type="submission" date="2023-06" db="EMBL/GenBank/DDBJ databases">
        <authorList>
            <consortium name="Lawrence Berkeley National Laboratory"/>
            <person name="Haridas S."/>
            <person name="Hensen N."/>
            <person name="Bonometti L."/>
            <person name="Westerberg I."/>
            <person name="Brannstrom I.O."/>
            <person name="Guillou S."/>
            <person name="Cros-Aarteil S."/>
            <person name="Calhoun S."/>
            <person name="Kuo A."/>
            <person name="Mondo S."/>
            <person name="Pangilinan J."/>
            <person name="Riley R."/>
            <person name="Labutti K."/>
            <person name="Andreopoulos B."/>
            <person name="Lipzen A."/>
            <person name="Chen C."/>
            <person name="Yanf M."/>
            <person name="Daum C."/>
            <person name="Ng V."/>
            <person name="Clum A."/>
            <person name="Steindorff A."/>
            <person name="Ohm R."/>
            <person name="Martin F."/>
            <person name="Silar P."/>
            <person name="Natvig D."/>
            <person name="Lalanne C."/>
            <person name="Gautier V."/>
            <person name="Ament-Velasquez S.L."/>
            <person name="Kruys A."/>
            <person name="Hutchinson M.I."/>
            <person name="Powell A.J."/>
            <person name="Barry K."/>
            <person name="Miller A.N."/>
            <person name="Grigoriev I.V."/>
            <person name="Debuchy R."/>
            <person name="Gladieux P."/>
            <person name="Thoren M.H."/>
            <person name="Johannesson H."/>
        </authorList>
    </citation>
    <scope>NUCLEOTIDE SEQUENCE</scope>
    <source>
        <strain evidence="12">CBS 955.72</strain>
    </source>
</reference>
<evidence type="ECO:0000313" key="13">
    <source>
        <dbReference type="Proteomes" id="UP001275084"/>
    </source>
</evidence>
<organism evidence="12 13">
    <name type="scientific">Lasiosphaeria hispida</name>
    <dbReference type="NCBI Taxonomy" id="260671"/>
    <lineage>
        <taxon>Eukaryota</taxon>
        <taxon>Fungi</taxon>
        <taxon>Dikarya</taxon>
        <taxon>Ascomycota</taxon>
        <taxon>Pezizomycotina</taxon>
        <taxon>Sordariomycetes</taxon>
        <taxon>Sordariomycetidae</taxon>
        <taxon>Sordariales</taxon>
        <taxon>Lasiosphaeriaceae</taxon>
        <taxon>Lasiosphaeria</taxon>
    </lineage>
</organism>
<dbReference type="PANTHER" id="PTHR12747:SF0">
    <property type="entry name" value="ELONGATOR COMPLEX PROTEIN 1"/>
    <property type="match status" value="1"/>
</dbReference>
<dbReference type="Pfam" id="PF23797">
    <property type="entry name" value="Beta-prop_ELP1_2nd"/>
    <property type="match status" value="1"/>
</dbReference>
<keyword evidence="5" id="KW-0539">Nucleus</keyword>
<dbReference type="GO" id="GO:0000049">
    <property type="term" value="F:tRNA binding"/>
    <property type="evidence" value="ECO:0007669"/>
    <property type="project" value="TreeGrafter"/>
</dbReference>
<dbReference type="InterPro" id="IPR056167">
    <property type="entry name" value="A-sol_ELP1"/>
</dbReference>
<feature type="region of interest" description="Disordered" evidence="6">
    <location>
        <begin position="1164"/>
        <end position="1188"/>
    </location>
</feature>
<proteinExistence type="inferred from homology"/>
<dbReference type="InterPro" id="IPR056165">
    <property type="entry name" value="Beta-prop_ELP1_2nd"/>
</dbReference>
<keyword evidence="3 5" id="KW-0963">Cytoplasm</keyword>
<sequence length="1321" mass="145333">MRNLRNIGHSVFRAPSSASAITASCWDAAKDEVLVAYGPTTDDVRIELVRLSADPYAPSSLQPRTIATWDAPSPNQDGSLDAIRSLHHSSDSLTTCVIMASGDIVTVAEDDGAAVEGEAHVEIVGTLEPSIVAACWSPDEELLVIVTGDGKAVFISRSFDVIVETVFSVDDLKSSKHVSVGWGKKETQFHGRGAKAKALRDPTIPEKVDEGSLSSNDNGSCTISWRGDGAYVAINFFQKGVRRVIRVFNRDGELDSVSEPVDGLEGSLSWRPEGNLMAGIQRFADRVDVVFFERNGLRHGQFTLRTPSDAPDVIGDVALEWNSDSSVLAVILKDRVQLWTTGNYHWYLKQEILCKSLDSRAPKLTWHGEKPLLFAAAAADKVLLGEYSFVVAKGPTTPPHDHGAVAVIDGRTIKFIPLRTANVPPPMALFELEVESPAIDVAFSDDATAMAVLHKVGVSFYAFETNGPRLARPKLLNSAVLETGSLGFEVSSLQVAFAGQREVQVLQEAGEEVSLVSYEFGAAGQESKALEKVEAGLVTSIFSSGLDNFPSSIVAEDYTGSLSRVSSREFTVLPVKFSSFMPWASFTTHNDQFLAFGMSRNGHLYVNSRQLAKNCTSFVITPSHLIFTTSNHLVKFVHIVSTEEEFDVPLDDPEIDERCRSIERGAKLVTAMPTKMSIVLQMPRGNLETIFPRAMVLSGIRQLVGQKEYGAAFTTCRAQRVDMNILYDHQPAQFIENVGLFLDQVKDAANIDLFLSTLKEEDVAQTMYKDTKSTTVQPEIDSKVSQLSKINIICDAVLQILRTKKNANLQNIITANVCKSPPALNDGLRVVSELMEEDETLAERAVEHICFLVDVNRLFDHALGLYNLDLTLLVAQQSQRDPREYLPFIQELHRMPVLKRQFTIDDKLGRKEKALDHLKATNDFGDVQSYVVKHNLYQYALSLYRHDEQRHRALTNVYAAHLRATSRFREAGLAYESLGNFQEATDCYLKSGATCWRECLFVAQQQEPPMSTDKFQEMAGTLADALREAKDYASAATIHTEYLGAIETAIQCFCKGYLFADALRLVALRKRPDLLESAVDAGLVEAFSSSTEFLADCKAQLKAQVPRIAELRKKAREDPLAFYEGEYGHGGMDIPDDVSVAASSRLSTSASLFTRYTGKGGSVGTVGSNVSRATSKNRKREEKKRARGRKGTVYEEEYLVNSVRRLVERVESTEGEVERLVFGLARRGMAERARTIEELMDVVVEGCRVAVKEVWGEQASEQGNTADSGAADGEMPADAEGYRAVGGEGVFQESLEAMRAKQVAPVVKAFARLELLGGKGR</sequence>
<dbReference type="GO" id="GO:0033588">
    <property type="term" value="C:elongator holoenzyme complex"/>
    <property type="evidence" value="ECO:0007669"/>
    <property type="project" value="InterPro"/>
</dbReference>
<evidence type="ECO:0000256" key="5">
    <source>
        <dbReference type="PIRNR" id="PIRNR017233"/>
    </source>
</evidence>
<dbReference type="Pfam" id="PF04762">
    <property type="entry name" value="Beta-prop_ELP1_1st"/>
    <property type="match status" value="1"/>
</dbReference>
<dbReference type="InterPro" id="IPR056166">
    <property type="entry name" value="TPR_ELP1"/>
</dbReference>
<dbReference type="GO" id="GO:0002926">
    <property type="term" value="P:tRNA wobble base 5-methoxycarbonylmethyl-2-thiouridinylation"/>
    <property type="evidence" value="ECO:0007669"/>
    <property type="project" value="TreeGrafter"/>
</dbReference>
<keyword evidence="4" id="KW-0819">tRNA processing</keyword>
<accession>A0AAJ0M9M1</accession>
<protein>
    <recommendedName>
        <fullName evidence="5">Elongator complex protein 1</fullName>
    </recommendedName>
</protein>
<evidence type="ECO:0000256" key="2">
    <source>
        <dbReference type="ARBA" id="ARBA00006086"/>
    </source>
</evidence>
<evidence type="ECO:0000256" key="6">
    <source>
        <dbReference type="SAM" id="MobiDB-lite"/>
    </source>
</evidence>
<comment type="similarity">
    <text evidence="2 5">Belongs to the ELP1/IKA1 family.</text>
</comment>
<dbReference type="GO" id="GO:0005634">
    <property type="term" value="C:nucleus"/>
    <property type="evidence" value="ECO:0007669"/>
    <property type="project" value="UniProtKB-SubCell"/>
</dbReference>
<feature type="domain" description="ELP1 alpha-solenoid" evidence="10">
    <location>
        <begin position="693"/>
        <end position="892"/>
    </location>
</feature>
<dbReference type="SUPFAM" id="SSF69322">
    <property type="entry name" value="Tricorn protease domain 2"/>
    <property type="match status" value="1"/>
</dbReference>
<dbReference type="PROSITE" id="PS51257">
    <property type="entry name" value="PROKAR_LIPOPROTEIN"/>
    <property type="match status" value="1"/>
</dbReference>
<dbReference type="InterPro" id="IPR056169">
    <property type="entry name" value="HB_ELP1"/>
</dbReference>
<feature type="domain" description="ELP1 three-helical bundle" evidence="11">
    <location>
        <begin position="1073"/>
        <end position="1248"/>
    </location>
</feature>
<comment type="subcellular location">
    <subcellularLocation>
        <location evidence="5">Cytoplasm</location>
    </subcellularLocation>
    <subcellularLocation>
        <location evidence="5">Nucleus</location>
    </subcellularLocation>
</comment>
<evidence type="ECO:0000259" key="7">
    <source>
        <dbReference type="Pfam" id="PF04762"/>
    </source>
</evidence>
<evidence type="ECO:0000256" key="1">
    <source>
        <dbReference type="ARBA" id="ARBA00005043"/>
    </source>
</evidence>
<feature type="domain" description="ELP1 TPR" evidence="9">
    <location>
        <begin position="901"/>
        <end position="1064"/>
    </location>
</feature>
<dbReference type="EMBL" id="JAUIQD010000007">
    <property type="protein sequence ID" value="KAK3343727.1"/>
    <property type="molecule type" value="Genomic_DNA"/>
</dbReference>
<evidence type="ECO:0000259" key="11">
    <source>
        <dbReference type="Pfam" id="PF23936"/>
    </source>
</evidence>
<dbReference type="GO" id="GO:0005829">
    <property type="term" value="C:cytosol"/>
    <property type="evidence" value="ECO:0007669"/>
    <property type="project" value="TreeGrafter"/>
</dbReference>
<name>A0AAJ0M9M1_9PEZI</name>